<evidence type="ECO:0000256" key="1">
    <source>
        <dbReference type="SAM" id="MobiDB-lite"/>
    </source>
</evidence>
<protein>
    <submittedName>
        <fullName evidence="2">Uncharacterized protein</fullName>
    </submittedName>
</protein>
<dbReference type="AlphaFoldDB" id="A0A3N2PME5"/>
<proteinExistence type="predicted"/>
<evidence type="ECO:0000313" key="2">
    <source>
        <dbReference type="EMBL" id="ROT35688.1"/>
    </source>
</evidence>
<dbReference type="EMBL" id="ML119060">
    <property type="protein sequence ID" value="ROT35688.1"/>
    <property type="molecule type" value="Genomic_DNA"/>
</dbReference>
<sequence>MIPYSYQSPPFRRVLLPFPNTYRPTLPYYRRFVSRLFNIPQISLLRFPSPSSIVEAVPEDPLPYLYAPPPQQQANISNRNQKTTLLDSLRVFPDLSLLCPTSISRAALGADRRTTTYHDVPSSTSGTHRTRTSYSPLIPPYLPTITANRQLLLTGQGTRQIRGGNPALAARAIPLGCRVSSLPPLSRTPCSYTGRLESPRSFYFSGPPETDSSVSFFLSLRLEEGQKER</sequence>
<gene>
    <name evidence="2" type="ORF">SODALDRAFT_48874</name>
</gene>
<reference evidence="2 3" key="1">
    <citation type="journal article" date="2018" name="Mol. Ecol.">
        <title>The obligate alkalophilic soda-lake fungus Sodiomyces alkalinus has shifted to a protein diet.</title>
        <authorList>
            <person name="Grum-Grzhimaylo A.A."/>
            <person name="Falkoski D.L."/>
            <person name="van den Heuvel J."/>
            <person name="Valero-Jimenez C.A."/>
            <person name="Min B."/>
            <person name="Choi I.G."/>
            <person name="Lipzen A."/>
            <person name="Daum C.G."/>
            <person name="Aanen D.K."/>
            <person name="Tsang A."/>
            <person name="Henrissat B."/>
            <person name="Bilanenko E.N."/>
            <person name="de Vries R.P."/>
            <person name="van Kan J.A.L."/>
            <person name="Grigoriev I.V."/>
            <person name="Debets A.J.M."/>
        </authorList>
    </citation>
    <scope>NUCLEOTIDE SEQUENCE [LARGE SCALE GENOMIC DNA]</scope>
    <source>
        <strain evidence="2 3">F11</strain>
    </source>
</reference>
<accession>A0A3N2PME5</accession>
<dbReference type="RefSeq" id="XP_028463494.1">
    <property type="nucleotide sequence ID" value="XM_028615410.1"/>
</dbReference>
<dbReference type="Proteomes" id="UP000272025">
    <property type="component" value="Unassembled WGS sequence"/>
</dbReference>
<dbReference type="GeneID" id="39583887"/>
<feature type="compositionally biased region" description="Low complexity" evidence="1">
    <location>
        <begin position="122"/>
        <end position="135"/>
    </location>
</feature>
<evidence type="ECO:0000313" key="3">
    <source>
        <dbReference type="Proteomes" id="UP000272025"/>
    </source>
</evidence>
<feature type="region of interest" description="Disordered" evidence="1">
    <location>
        <begin position="114"/>
        <end position="135"/>
    </location>
</feature>
<organism evidence="2 3">
    <name type="scientific">Sodiomyces alkalinus (strain CBS 110278 / VKM F-3762 / F11)</name>
    <name type="common">Alkaliphilic filamentous fungus</name>
    <dbReference type="NCBI Taxonomy" id="1314773"/>
    <lineage>
        <taxon>Eukaryota</taxon>
        <taxon>Fungi</taxon>
        <taxon>Dikarya</taxon>
        <taxon>Ascomycota</taxon>
        <taxon>Pezizomycotina</taxon>
        <taxon>Sordariomycetes</taxon>
        <taxon>Hypocreomycetidae</taxon>
        <taxon>Glomerellales</taxon>
        <taxon>Plectosphaerellaceae</taxon>
        <taxon>Sodiomyces</taxon>
    </lineage>
</organism>
<name>A0A3N2PME5_SODAK</name>
<keyword evidence="3" id="KW-1185">Reference proteome</keyword>